<comment type="caution">
    <text evidence="3">The sequence shown here is derived from an EMBL/GenBank/DDBJ whole genome shotgun (WGS) entry which is preliminary data.</text>
</comment>
<reference evidence="3" key="2">
    <citation type="journal article" date="2023" name="Syst. Appl. Microbiol.">
        <title>Govania unica gen. nov., sp. nov., a rare biosphere bacterium that represents a novel family in the class Alphaproteobacteria.</title>
        <authorList>
            <person name="Vandamme P."/>
            <person name="Peeters C."/>
            <person name="Hettiarachchi A."/>
            <person name="Cnockaert M."/>
            <person name="Carlier A."/>
        </authorList>
    </citation>
    <scope>NUCLEOTIDE SEQUENCE</scope>
    <source>
        <strain evidence="3">LMG 31809</strain>
    </source>
</reference>
<name>A0A9X3TVF1_9PROT</name>
<proteinExistence type="predicted"/>
<gene>
    <name evidence="3" type="ORF">NYP16_01090</name>
</gene>
<dbReference type="AlphaFoldDB" id="A0A9X3TVF1"/>
<dbReference type="Proteomes" id="UP001141619">
    <property type="component" value="Unassembled WGS sequence"/>
</dbReference>
<evidence type="ECO:0000256" key="1">
    <source>
        <dbReference type="SAM" id="SignalP"/>
    </source>
</evidence>
<dbReference type="Pfam" id="PF13449">
    <property type="entry name" value="Phytase-like"/>
    <property type="match status" value="1"/>
</dbReference>
<evidence type="ECO:0000313" key="3">
    <source>
        <dbReference type="EMBL" id="MDA5192553.1"/>
    </source>
</evidence>
<dbReference type="InterPro" id="IPR014567">
    <property type="entry name" value="UCP031900"/>
</dbReference>
<feature type="signal peptide" evidence="1">
    <location>
        <begin position="1"/>
        <end position="22"/>
    </location>
</feature>
<keyword evidence="4" id="KW-1185">Reference proteome</keyword>
<feature type="chain" id="PRO_5040779114" evidence="1">
    <location>
        <begin position="23"/>
        <end position="347"/>
    </location>
</feature>
<keyword evidence="1" id="KW-0732">Signal</keyword>
<organism evidence="3 4">
    <name type="scientific">Govanella unica</name>
    <dbReference type="NCBI Taxonomy" id="2975056"/>
    <lineage>
        <taxon>Bacteria</taxon>
        <taxon>Pseudomonadati</taxon>
        <taxon>Pseudomonadota</taxon>
        <taxon>Alphaproteobacteria</taxon>
        <taxon>Emcibacterales</taxon>
        <taxon>Govanellaceae</taxon>
        <taxon>Govanella</taxon>
    </lineage>
</organism>
<dbReference type="PIRSF" id="PIRSF031900">
    <property type="entry name" value="UCP031900"/>
    <property type="match status" value="1"/>
</dbReference>
<accession>A0A9X3TVF1</accession>
<dbReference type="InterPro" id="IPR027372">
    <property type="entry name" value="Phytase-like_dom"/>
</dbReference>
<protein>
    <submittedName>
        <fullName evidence="3">Esterase-like activity of phytase family protein</fullName>
    </submittedName>
</protein>
<dbReference type="SUPFAM" id="SSF63829">
    <property type="entry name" value="Calcium-dependent phosphotriesterase"/>
    <property type="match status" value="1"/>
</dbReference>
<reference evidence="3" key="1">
    <citation type="submission" date="2022-08" db="EMBL/GenBank/DDBJ databases">
        <authorList>
            <person name="Vandamme P."/>
            <person name="Hettiarachchi A."/>
            <person name="Peeters C."/>
            <person name="Cnockaert M."/>
            <person name="Carlier A."/>
        </authorList>
    </citation>
    <scope>NUCLEOTIDE SEQUENCE</scope>
    <source>
        <strain evidence="3">LMG 31809</strain>
    </source>
</reference>
<feature type="domain" description="Phytase-like" evidence="2">
    <location>
        <begin position="77"/>
        <end position="331"/>
    </location>
</feature>
<dbReference type="EMBL" id="JANWOI010000001">
    <property type="protein sequence ID" value="MDA5192553.1"/>
    <property type="molecule type" value="Genomic_DNA"/>
</dbReference>
<evidence type="ECO:0000313" key="4">
    <source>
        <dbReference type="Proteomes" id="UP001141619"/>
    </source>
</evidence>
<sequence length="347" mass="37532">MARLPKLTAALLLSVMVNSCSPANPYESLSNLTPERSLSAEPLRTTALPLHRDLSTVRSVGQLGYLGGLVLQSGDRRFGGLSSLLVSADGREFLAVSDRGFWVVATLDYRNGQLSGAHDLRISPILDPEGQPLITSKRWGSDAEALTEIPGGLIVAFEGQHRLWQYNATFGDVMEQKAAHPLPLPANIATAIAALPGNGGLESLTRLKDGRLFAIAEEGGPEAGITPAWILDGDRSLSLFYQTGNNFKPTDLATLPNGDLLVLERRFTLLQGVAARVKYIAATDLKPGATVRGRELAMLSYPYHVDNMEGIAVREGPAGEIFVYLVSDDNYHPLQNTLLMMFQLNEP</sequence>
<dbReference type="RefSeq" id="WP_274942258.1">
    <property type="nucleotide sequence ID" value="NZ_JANWOI010000001.1"/>
</dbReference>
<evidence type="ECO:0000259" key="2">
    <source>
        <dbReference type="Pfam" id="PF13449"/>
    </source>
</evidence>